<dbReference type="InterPro" id="IPR036259">
    <property type="entry name" value="MFS_trans_sf"/>
</dbReference>
<evidence type="ECO:0000256" key="6">
    <source>
        <dbReference type="ARBA" id="ARBA00022989"/>
    </source>
</evidence>
<dbReference type="PROSITE" id="PS00216">
    <property type="entry name" value="SUGAR_TRANSPORT_1"/>
    <property type="match status" value="1"/>
</dbReference>
<dbReference type="RefSeq" id="WP_065506370.1">
    <property type="nucleotide sequence ID" value="NZ_QYYG01000002.1"/>
</dbReference>
<proteinExistence type="inferred from homology"/>
<feature type="transmembrane region" description="Helical" evidence="8">
    <location>
        <begin position="62"/>
        <end position="80"/>
    </location>
</feature>
<name>A0AA92X4W7_9GAMM</name>
<protein>
    <recommendedName>
        <fullName evidence="8">Bcr/CflA family efflux transporter</fullName>
    </recommendedName>
</protein>
<evidence type="ECO:0000259" key="9">
    <source>
        <dbReference type="PROSITE" id="PS50850"/>
    </source>
</evidence>
<keyword evidence="6 8" id="KW-1133">Transmembrane helix</keyword>
<dbReference type="AlphaFoldDB" id="A0AA92X4W7"/>
<evidence type="ECO:0000256" key="8">
    <source>
        <dbReference type="RuleBase" id="RU365088"/>
    </source>
</evidence>
<dbReference type="InterPro" id="IPR020846">
    <property type="entry name" value="MFS_dom"/>
</dbReference>
<dbReference type="Proteomes" id="UP000284338">
    <property type="component" value="Unassembled WGS sequence"/>
</dbReference>
<organism evidence="10 11">
    <name type="scientific">Serratia inhibens</name>
    <dbReference type="NCBI Taxonomy" id="2338073"/>
    <lineage>
        <taxon>Bacteria</taxon>
        <taxon>Pseudomonadati</taxon>
        <taxon>Pseudomonadota</taxon>
        <taxon>Gammaproteobacteria</taxon>
        <taxon>Enterobacterales</taxon>
        <taxon>Yersiniaceae</taxon>
        <taxon>Serratia</taxon>
    </lineage>
</organism>
<dbReference type="InterPro" id="IPR004812">
    <property type="entry name" value="Efflux_drug-R_Bcr/CmlA"/>
</dbReference>
<feature type="transmembrane region" description="Helical" evidence="8">
    <location>
        <begin position="230"/>
        <end position="254"/>
    </location>
</feature>
<evidence type="ECO:0000256" key="7">
    <source>
        <dbReference type="ARBA" id="ARBA00023136"/>
    </source>
</evidence>
<evidence type="ECO:0000256" key="4">
    <source>
        <dbReference type="ARBA" id="ARBA00022475"/>
    </source>
</evidence>
<evidence type="ECO:0000256" key="3">
    <source>
        <dbReference type="ARBA" id="ARBA00022448"/>
    </source>
</evidence>
<dbReference type="CDD" id="cd17320">
    <property type="entry name" value="MFS_MdfA_MDR_like"/>
    <property type="match status" value="1"/>
</dbReference>
<feature type="transmembrane region" description="Helical" evidence="8">
    <location>
        <begin position="380"/>
        <end position="403"/>
    </location>
</feature>
<feature type="transmembrane region" description="Helical" evidence="8">
    <location>
        <begin position="150"/>
        <end position="172"/>
    </location>
</feature>
<dbReference type="GO" id="GO:0005886">
    <property type="term" value="C:plasma membrane"/>
    <property type="evidence" value="ECO:0007669"/>
    <property type="project" value="UniProtKB-SubCell"/>
</dbReference>
<dbReference type="Pfam" id="PF07690">
    <property type="entry name" value="MFS_1"/>
    <property type="match status" value="1"/>
</dbReference>
<dbReference type="InterPro" id="IPR011701">
    <property type="entry name" value="MFS"/>
</dbReference>
<dbReference type="SUPFAM" id="SSF103473">
    <property type="entry name" value="MFS general substrate transporter"/>
    <property type="match status" value="1"/>
</dbReference>
<evidence type="ECO:0000313" key="10">
    <source>
        <dbReference type="EMBL" id="RJF56164.1"/>
    </source>
</evidence>
<keyword evidence="4" id="KW-1003">Cell membrane</keyword>
<keyword evidence="7 8" id="KW-0472">Membrane</keyword>
<dbReference type="NCBIfam" id="TIGR00710">
    <property type="entry name" value="efflux_Bcr_CflA"/>
    <property type="match status" value="1"/>
</dbReference>
<reference evidence="10 11" key="1">
    <citation type="submission" date="2018-09" db="EMBL/GenBank/DDBJ databases">
        <title>Draft genome of a novel serratia sp. strain with antifungal activity.</title>
        <authorList>
            <person name="Dichmann S.I."/>
            <person name="Park B.P."/>
            <person name="Pathiraja D."/>
            <person name="Choi I.-G."/>
            <person name="Stougaard P."/>
            <person name="Hennessy R.C."/>
        </authorList>
    </citation>
    <scope>NUCLEOTIDE SEQUENCE [LARGE SCALE GENOMIC DNA]</scope>
    <source>
        <strain evidence="10 11">S40</strain>
    </source>
</reference>
<evidence type="ECO:0000256" key="5">
    <source>
        <dbReference type="ARBA" id="ARBA00022692"/>
    </source>
</evidence>
<dbReference type="Gene3D" id="1.20.1720.10">
    <property type="entry name" value="Multidrug resistance protein D"/>
    <property type="match status" value="1"/>
</dbReference>
<keyword evidence="5 8" id="KW-0812">Transmembrane</keyword>
<comment type="caution">
    <text evidence="10">The sequence shown here is derived from an EMBL/GenBank/DDBJ whole genome shotgun (WGS) entry which is preliminary data.</text>
</comment>
<sequence>MSTESTPTEMTADISLSEGPRLTGRIVALLAGLSAISTLSTNIILPAFPDIGEQLGVSARELGLTLSSFFITFALAQLVVGPLADRYGRKKLVLGGLSLFIVGTVVGGLASSLETLIVGRIIQALGVCAAAVLARAIARDLFEGETLARALSLTMIATAAAPGFSPLAGSVLTMTLGWRATFILVGIAAFVVAIFYANVLGETHPAERRAPHSIPSVIFAYCRLVIDGKFILPALSMSLLMSGLFASFGAAPAILMNGIGLSSLQAGLYFAATVFVVFAAGMAAPRLARRYGPQIITSGGILTALLGGSLLLIGPEAPGLGWYTLSMIMFLWGMGLANPLGTAITMGPFGKQAGLASALLGFLTMGAAAITTWLGSVLTFPAVTTLGGIQATACLIALLLFLLRGKLTAPSS</sequence>
<dbReference type="InterPro" id="IPR005829">
    <property type="entry name" value="Sugar_transporter_CS"/>
</dbReference>
<gene>
    <name evidence="10" type="ORF">D4100_11275</name>
</gene>
<feature type="transmembrane region" description="Helical" evidence="8">
    <location>
        <begin position="266"/>
        <end position="283"/>
    </location>
</feature>
<evidence type="ECO:0000256" key="2">
    <source>
        <dbReference type="ARBA" id="ARBA00006236"/>
    </source>
</evidence>
<feature type="transmembrane region" description="Helical" evidence="8">
    <location>
        <begin position="26"/>
        <end position="47"/>
    </location>
</feature>
<feature type="transmembrane region" description="Helical" evidence="8">
    <location>
        <begin position="295"/>
        <end position="314"/>
    </location>
</feature>
<keyword evidence="3 8" id="KW-0813">Transport</keyword>
<feature type="transmembrane region" description="Helical" evidence="8">
    <location>
        <begin position="353"/>
        <end position="374"/>
    </location>
</feature>
<dbReference type="GO" id="GO:0042910">
    <property type="term" value="F:xenobiotic transmembrane transporter activity"/>
    <property type="evidence" value="ECO:0007669"/>
    <property type="project" value="InterPro"/>
</dbReference>
<feature type="transmembrane region" description="Helical" evidence="8">
    <location>
        <begin position="320"/>
        <end position="341"/>
    </location>
</feature>
<comment type="subcellular location">
    <subcellularLocation>
        <location evidence="8">Cell inner membrane</location>
        <topology evidence="8">Multi-pass membrane protein</topology>
    </subcellularLocation>
    <subcellularLocation>
        <location evidence="1">Cell membrane</location>
        <topology evidence="1">Multi-pass membrane protein</topology>
    </subcellularLocation>
</comment>
<feature type="transmembrane region" description="Helical" evidence="8">
    <location>
        <begin position="92"/>
        <end position="111"/>
    </location>
</feature>
<dbReference type="PANTHER" id="PTHR42718:SF46">
    <property type="entry name" value="BLR6921 PROTEIN"/>
    <property type="match status" value="1"/>
</dbReference>
<dbReference type="EMBL" id="QYYG01000002">
    <property type="protein sequence ID" value="RJF56164.1"/>
    <property type="molecule type" value="Genomic_DNA"/>
</dbReference>
<comment type="similarity">
    <text evidence="2 8">Belongs to the major facilitator superfamily. Bcr/CmlA family.</text>
</comment>
<dbReference type="PROSITE" id="PS50850">
    <property type="entry name" value="MFS"/>
    <property type="match status" value="1"/>
</dbReference>
<feature type="domain" description="Major facilitator superfamily (MFS) profile" evidence="9">
    <location>
        <begin position="26"/>
        <end position="409"/>
    </location>
</feature>
<feature type="transmembrane region" description="Helical" evidence="8">
    <location>
        <begin position="117"/>
        <end position="138"/>
    </location>
</feature>
<feature type="transmembrane region" description="Helical" evidence="8">
    <location>
        <begin position="178"/>
        <end position="199"/>
    </location>
</feature>
<dbReference type="PANTHER" id="PTHR42718">
    <property type="entry name" value="MAJOR FACILITATOR SUPERFAMILY MULTIDRUG TRANSPORTER MFSC"/>
    <property type="match status" value="1"/>
</dbReference>
<dbReference type="GO" id="GO:1990961">
    <property type="term" value="P:xenobiotic detoxification by transmembrane export across the plasma membrane"/>
    <property type="evidence" value="ECO:0007669"/>
    <property type="project" value="InterPro"/>
</dbReference>
<keyword evidence="8" id="KW-0997">Cell inner membrane</keyword>
<accession>A0AA92X4W7</accession>
<keyword evidence="11" id="KW-1185">Reference proteome</keyword>
<evidence type="ECO:0000256" key="1">
    <source>
        <dbReference type="ARBA" id="ARBA00004651"/>
    </source>
</evidence>
<evidence type="ECO:0000313" key="11">
    <source>
        <dbReference type="Proteomes" id="UP000284338"/>
    </source>
</evidence>